<keyword evidence="2" id="KW-1185">Reference proteome</keyword>
<accession>A0ACC2NS75</accession>
<name>A0ACC2NS75_9HYME</name>
<gene>
    <name evidence="1" type="ORF">QAD02_005211</name>
</gene>
<organism evidence="1 2">
    <name type="scientific">Eretmocerus hayati</name>
    <dbReference type="NCBI Taxonomy" id="131215"/>
    <lineage>
        <taxon>Eukaryota</taxon>
        <taxon>Metazoa</taxon>
        <taxon>Ecdysozoa</taxon>
        <taxon>Arthropoda</taxon>
        <taxon>Hexapoda</taxon>
        <taxon>Insecta</taxon>
        <taxon>Pterygota</taxon>
        <taxon>Neoptera</taxon>
        <taxon>Endopterygota</taxon>
        <taxon>Hymenoptera</taxon>
        <taxon>Apocrita</taxon>
        <taxon>Proctotrupomorpha</taxon>
        <taxon>Chalcidoidea</taxon>
        <taxon>Aphelinidae</taxon>
        <taxon>Aphelininae</taxon>
        <taxon>Eretmocerus</taxon>
    </lineage>
</organism>
<protein>
    <submittedName>
        <fullName evidence="1">Uncharacterized protein</fullName>
    </submittedName>
</protein>
<sequence>MSIVQDAQDNSKMAVLDKTSDISAGASSHEIDSEIPIKDSNEPERGSWANKTEFLLSCAGYAIGMGNVWRFPYLCYRNGGGAFLVPYLLMLFLCGIPLFFLESSVGQFGSTGCITIFRMSPIFKGAGFAIVIVNVICTMYYNVIISYPLYFLVMSLRWKLPWEDCDNSWNTYSCLKLGSEAYLDYNVSDKVRLIENTKTPADEFFHHHVLKISDSINHLGSIVWPLFICNLISWIVIFLCISNGVKTVGKVVYFTATFPFFILFVLFVRGITLPGAMDGILFYIMPKWSELLNLKVWADAAIQIFFSLGPGWGGIVNMASYNPFRNNNRMDSIFVPILNCGTSIFAGFVVFSVLGFMSHKTGLPVSSVATGGPGLAFVTYPEAITMLPFPQFWAVLFFFMLYLLGMDSCFVQIEAIISSVTDAYPTLRKHKHKVTVMSLLILFLGSIIFVTNGGMYILQMFDWYAASISVILICIVEVIVVGWTYGCENFVRDVEFMINEKLHWWWPLCWKYITPTILSFIFVTTIFFNTRLSYNGIDYPDWAIALGWCSCLISMICIPAYAAFFLLSREGTLEEKLRYGTAPTSKWGPAQKEDREKWEKVVKNQIFTDCELESNIGVTKC</sequence>
<dbReference type="Proteomes" id="UP001239111">
    <property type="component" value="Chromosome 3"/>
</dbReference>
<evidence type="ECO:0000313" key="1">
    <source>
        <dbReference type="EMBL" id="KAJ8673949.1"/>
    </source>
</evidence>
<reference evidence="1" key="1">
    <citation type="submission" date="2023-04" db="EMBL/GenBank/DDBJ databases">
        <title>A chromosome-level genome assembly of the parasitoid wasp Eretmocerus hayati.</title>
        <authorList>
            <person name="Zhong Y."/>
            <person name="Liu S."/>
            <person name="Liu Y."/>
        </authorList>
    </citation>
    <scope>NUCLEOTIDE SEQUENCE</scope>
    <source>
        <strain evidence="1">ZJU_SS_LIU_2023</strain>
    </source>
</reference>
<evidence type="ECO:0000313" key="2">
    <source>
        <dbReference type="Proteomes" id="UP001239111"/>
    </source>
</evidence>
<dbReference type="EMBL" id="CM056743">
    <property type="protein sequence ID" value="KAJ8673949.1"/>
    <property type="molecule type" value="Genomic_DNA"/>
</dbReference>
<comment type="caution">
    <text evidence="1">The sequence shown here is derived from an EMBL/GenBank/DDBJ whole genome shotgun (WGS) entry which is preliminary data.</text>
</comment>
<proteinExistence type="predicted"/>